<feature type="domain" description="CoA carboxyltransferase C-terminal" evidence="2">
    <location>
        <begin position="231"/>
        <end position="466"/>
    </location>
</feature>
<dbReference type="Proteomes" id="UP000199800">
    <property type="component" value="Unassembled WGS sequence"/>
</dbReference>
<evidence type="ECO:0000313" key="4">
    <source>
        <dbReference type="Proteomes" id="UP000199800"/>
    </source>
</evidence>
<dbReference type="Pfam" id="PF01039">
    <property type="entry name" value="Carboxyl_trans"/>
    <property type="match status" value="1"/>
</dbReference>
<dbReference type="EMBL" id="FOHN01000032">
    <property type="protein sequence ID" value="SET58176.1"/>
    <property type="molecule type" value="Genomic_DNA"/>
</dbReference>
<keyword evidence="3" id="KW-0808">Transferase</keyword>
<dbReference type="PANTHER" id="PTHR43842">
    <property type="entry name" value="PROPIONYL-COA CARBOXYLASE BETA CHAIN"/>
    <property type="match status" value="1"/>
</dbReference>
<dbReference type="GO" id="GO:0004658">
    <property type="term" value="F:propionyl-CoA carboxylase activity"/>
    <property type="evidence" value="ECO:0007669"/>
    <property type="project" value="TreeGrafter"/>
</dbReference>
<accession>A0A1I0FJJ3</accession>
<gene>
    <name evidence="3" type="ORF">SAMN04487772_13230</name>
</gene>
<dbReference type="Gene3D" id="3.90.226.10">
    <property type="entry name" value="2-enoyl-CoA Hydratase, Chain A, domain 1"/>
    <property type="match status" value="2"/>
</dbReference>
<dbReference type="GO" id="GO:0009317">
    <property type="term" value="C:acetyl-CoA carboxylase complex"/>
    <property type="evidence" value="ECO:0007669"/>
    <property type="project" value="TreeGrafter"/>
</dbReference>
<protein>
    <submittedName>
        <fullName evidence="3">Acetyl-CoA carboxylase, carboxyltransferase component</fullName>
    </submittedName>
</protein>
<proteinExistence type="predicted"/>
<evidence type="ECO:0000313" key="3">
    <source>
        <dbReference type="EMBL" id="SET58176.1"/>
    </source>
</evidence>
<dbReference type="PROSITE" id="PS50989">
    <property type="entry name" value="COA_CT_CTER"/>
    <property type="match status" value="1"/>
</dbReference>
<evidence type="ECO:0000259" key="1">
    <source>
        <dbReference type="PROSITE" id="PS50980"/>
    </source>
</evidence>
<dbReference type="InterPro" id="IPR034733">
    <property type="entry name" value="AcCoA_carboxyl_beta"/>
</dbReference>
<dbReference type="RefSeq" id="WP_092478860.1">
    <property type="nucleotide sequence ID" value="NZ_FOHN01000032.1"/>
</dbReference>
<dbReference type="GO" id="GO:0016740">
    <property type="term" value="F:transferase activity"/>
    <property type="evidence" value="ECO:0007669"/>
    <property type="project" value="UniProtKB-KW"/>
</dbReference>
<keyword evidence="4" id="KW-1185">Reference proteome</keyword>
<dbReference type="AlphaFoldDB" id="A0A1I0FJJ3"/>
<evidence type="ECO:0000259" key="2">
    <source>
        <dbReference type="PROSITE" id="PS50989"/>
    </source>
</evidence>
<dbReference type="InterPro" id="IPR011762">
    <property type="entry name" value="COA_CT_N"/>
</dbReference>
<reference evidence="3 4" key="1">
    <citation type="submission" date="2016-10" db="EMBL/GenBank/DDBJ databases">
        <authorList>
            <person name="de Groot N.N."/>
        </authorList>
    </citation>
    <scope>NUCLEOTIDE SEQUENCE [LARGE SCALE GENOMIC DNA]</scope>
    <source>
        <strain evidence="3 4">DSM 1801</strain>
    </source>
</reference>
<dbReference type="PROSITE" id="PS50980">
    <property type="entry name" value="COA_CT_NTER"/>
    <property type="match status" value="1"/>
</dbReference>
<dbReference type="OrthoDB" id="9803706at2"/>
<feature type="domain" description="CoA carboxyltransferase N-terminal" evidence="1">
    <location>
        <begin position="1"/>
        <end position="227"/>
    </location>
</feature>
<organism evidence="3 4">
    <name type="scientific">[Clostridium] polysaccharolyticum</name>
    <dbReference type="NCBI Taxonomy" id="29364"/>
    <lineage>
        <taxon>Bacteria</taxon>
        <taxon>Bacillati</taxon>
        <taxon>Bacillota</taxon>
        <taxon>Clostridia</taxon>
        <taxon>Lachnospirales</taxon>
        <taxon>Lachnospiraceae</taxon>
    </lineage>
</organism>
<dbReference type="InterPro" id="IPR011763">
    <property type="entry name" value="COA_CT_C"/>
</dbReference>
<dbReference type="PANTHER" id="PTHR43842:SF2">
    <property type="entry name" value="PROPIONYL-COA CARBOXYLASE BETA CHAIN, MITOCHONDRIAL"/>
    <property type="match status" value="1"/>
</dbReference>
<dbReference type="STRING" id="29364.SAMN04487772_13230"/>
<dbReference type="InterPro" id="IPR029045">
    <property type="entry name" value="ClpP/crotonase-like_dom_sf"/>
</dbReference>
<dbReference type="SUPFAM" id="SSF52096">
    <property type="entry name" value="ClpP/crotonase"/>
    <property type="match status" value="2"/>
</dbReference>
<sequence length="482" mass="51388">MSNTAQTSAIDRIHLLLDDNSFVEIGAQITNRSTDFNMQGKSVPGDGVITGYGVIDGNVVYVYSQDASALGGSIGEMHARKIAQIYDLALKMGAPVIGLVDCAGLRLQEAADALAGFGTLYLKQTMASGVIPQITAVFGSCGGGSAVSASLSDFTFMAEKGSKLFVNSPNVLEGNYTEKCDTSAAGFKAESGVADFVEEDETAVLNQIRTLVTILPCNNEDDDSFDECNDDLNRLTYLADSKDSAKALADISDDNFFMEVKKDFAKEMVTGFIRLNGATVGAVANRTALIDEEGKTTEKFDGTLTTKGCQKAAQFVNFCDAFNIPVLSLTDAAGYKACTCEEKTIAKAAAGLTYAFANATVPKVNVVTGKAMGSAYITMNSKHIGADMVFAFENAKIGMMDAKEAVKIMYADEIKNAKDKASFVNEKAREYDSLQSSVQAAAGRGYVDAVIAPADARKNLLYAFDMLFTKRENRPSKKHGTV</sequence>
<name>A0A1I0FJJ3_9FIRM</name>
<dbReference type="InterPro" id="IPR051047">
    <property type="entry name" value="AccD/PCCB"/>
</dbReference>